<gene>
    <name evidence="1" type="ORF">AK830_g6679</name>
</gene>
<accession>A0A0P7AZS9</accession>
<proteinExistence type="predicted"/>
<dbReference type="EMBL" id="LKCW01000095">
    <property type="protein sequence ID" value="KPM39913.1"/>
    <property type="molecule type" value="Genomic_DNA"/>
</dbReference>
<evidence type="ECO:0000313" key="2">
    <source>
        <dbReference type="Proteomes" id="UP000050424"/>
    </source>
</evidence>
<organism evidence="1 2">
    <name type="scientific">Neonectria ditissima</name>
    <dbReference type="NCBI Taxonomy" id="78410"/>
    <lineage>
        <taxon>Eukaryota</taxon>
        <taxon>Fungi</taxon>
        <taxon>Dikarya</taxon>
        <taxon>Ascomycota</taxon>
        <taxon>Pezizomycotina</taxon>
        <taxon>Sordariomycetes</taxon>
        <taxon>Hypocreomycetidae</taxon>
        <taxon>Hypocreales</taxon>
        <taxon>Nectriaceae</taxon>
        <taxon>Neonectria</taxon>
    </lineage>
</organism>
<sequence>MPEAQADDVDAGGSVSLTKTFREENWGRVAACVKALCKLHLQMSCKLIANRVSPAEPEIVFDQYWSEQDEASLCQHWENEKAAWEVPSDVLEDYRTLWVVCIKWMACSPWEILGPKNGFRFEPRAYSGDVFAALAPLVSHVEAAIRRSIDKHLDPGGMSGILEAIGDVIESPAEPTIEDLPYLVTATDCRNIAIALESAHFKLNSRLYWPPFLTTTLHHEGVVLKIKSTDKPVMGHQLQQWHEVALKDQLRYVRREENMLAASQD</sequence>
<evidence type="ECO:0000313" key="1">
    <source>
        <dbReference type="EMBL" id="KPM39913.1"/>
    </source>
</evidence>
<keyword evidence="2" id="KW-1185">Reference proteome</keyword>
<comment type="caution">
    <text evidence="1">The sequence shown here is derived from an EMBL/GenBank/DDBJ whole genome shotgun (WGS) entry which is preliminary data.</text>
</comment>
<name>A0A0P7AZS9_9HYPO</name>
<protein>
    <submittedName>
        <fullName evidence="1">Uncharacterized protein</fullName>
    </submittedName>
</protein>
<dbReference type="Proteomes" id="UP000050424">
    <property type="component" value="Unassembled WGS sequence"/>
</dbReference>
<dbReference type="AlphaFoldDB" id="A0A0P7AZS9"/>
<reference evidence="1 2" key="1">
    <citation type="submission" date="2015-09" db="EMBL/GenBank/DDBJ databases">
        <title>Draft genome of a European isolate of the apple canker pathogen Neonectria ditissima.</title>
        <authorList>
            <person name="Gomez-Cortecero A."/>
            <person name="Harrison R.J."/>
            <person name="Armitage A.D."/>
        </authorList>
    </citation>
    <scope>NUCLEOTIDE SEQUENCE [LARGE SCALE GENOMIC DNA]</scope>
    <source>
        <strain evidence="1 2">R09/05</strain>
    </source>
</reference>